<feature type="domain" description="Penicillin-binding protein dimerisation" evidence="14">
    <location>
        <begin position="52"/>
        <end position="368"/>
    </location>
</feature>
<dbReference type="RefSeq" id="WP_009524425.1">
    <property type="nucleotide sequence ID" value="NZ_JH414546.1"/>
</dbReference>
<evidence type="ECO:0000256" key="1">
    <source>
        <dbReference type="ARBA" id="ARBA00004167"/>
    </source>
</evidence>
<keyword evidence="10" id="KW-0961">Cell wall biogenesis/degradation</keyword>
<protein>
    <recommendedName>
        <fullName evidence="17">Penicillin-binding protein, transpeptidase domain protein</fullName>
    </recommendedName>
</protein>
<evidence type="ECO:0000313" key="16">
    <source>
        <dbReference type="Proteomes" id="UP000006437"/>
    </source>
</evidence>
<organism evidence="15 16">
    <name type="scientific">Peptoanaerobacter stomatis</name>
    <dbReference type="NCBI Taxonomy" id="796937"/>
    <lineage>
        <taxon>Bacteria</taxon>
        <taxon>Bacillati</taxon>
        <taxon>Bacillota</taxon>
        <taxon>Clostridia</taxon>
        <taxon>Peptostreptococcales</taxon>
        <taxon>Filifactoraceae</taxon>
        <taxon>Peptoanaerobacter</taxon>
    </lineage>
</organism>
<dbReference type="InterPro" id="IPR012338">
    <property type="entry name" value="Beta-lactam/transpept-like"/>
</dbReference>
<dbReference type="BioCyc" id="EBAC796937-HMP:GMGH-188-MONOMER"/>
<feature type="domain" description="Penicillin-binding protein transpeptidase" evidence="13">
    <location>
        <begin position="431"/>
        <end position="815"/>
    </location>
</feature>
<name>G9WXU9_9FIRM</name>
<gene>
    <name evidence="15" type="ORF">HMPREF9629_00188</name>
</gene>
<dbReference type="Pfam" id="PF03717">
    <property type="entry name" value="PBP_dimer"/>
    <property type="match status" value="1"/>
</dbReference>
<evidence type="ECO:0000256" key="3">
    <source>
        <dbReference type="ARBA" id="ARBA00007171"/>
    </source>
</evidence>
<keyword evidence="5 12" id="KW-0812">Transmembrane</keyword>
<evidence type="ECO:0000256" key="6">
    <source>
        <dbReference type="ARBA" id="ARBA00022960"/>
    </source>
</evidence>
<dbReference type="GO" id="GO:0071555">
    <property type="term" value="P:cell wall organization"/>
    <property type="evidence" value="ECO:0007669"/>
    <property type="project" value="UniProtKB-KW"/>
</dbReference>
<keyword evidence="9 12" id="KW-0472">Membrane</keyword>
<evidence type="ECO:0000256" key="8">
    <source>
        <dbReference type="ARBA" id="ARBA00022989"/>
    </source>
</evidence>
<evidence type="ECO:0000256" key="11">
    <source>
        <dbReference type="SAM" id="MobiDB-lite"/>
    </source>
</evidence>
<dbReference type="Gene3D" id="3.90.1310.10">
    <property type="entry name" value="Penicillin-binding protein 2a (Domain 2)"/>
    <property type="match status" value="2"/>
</dbReference>
<evidence type="ECO:0000256" key="4">
    <source>
        <dbReference type="ARBA" id="ARBA00022475"/>
    </source>
</evidence>
<evidence type="ECO:0008006" key="17">
    <source>
        <dbReference type="Google" id="ProtNLM"/>
    </source>
</evidence>
<evidence type="ECO:0000256" key="2">
    <source>
        <dbReference type="ARBA" id="ARBA00004236"/>
    </source>
</evidence>
<dbReference type="HOGENOM" id="CLU_009289_1_1_9"/>
<accession>G9WXU9</accession>
<proteinExistence type="inferred from homology"/>
<sequence length="1029" mass="116909">MNNNDLTNRFYYIYRFIVIVCIILCVRIIYINVVEGEYYSNIANDSIYKDITIPAPRGEIRDRNGILLAGNKPIFTVKISKNEIDRLGKTDKQKKEQINIIALKLSNILIKNKEKIEDSLPILIQDSDYKFTFDEDIRKWKELNKIPLEKTAKESFYIIVENYQKENGITLNSDLSVVEVQKILNEAGIYPPISVKDNMEFTRQLDKEQWLYKYGIQDKNISAKDAFIKIRENRRIDETLTDLEARNILVIVDAVESKGYLQYEPALIAKDISQKTVALIQENRVDLTGVSVQVEPLRYYPQGNLASHIIGQIGKISSQDEYFLEDERYSKSDYVGKSGIEYIYEKHLKGTNGYEKVLVDSAGKKIRDIDHKEGVSGNKIFLSIDAKLQKVAEISLEKTLKTLQVGGVYESKWGNTNMAGATKIYKNANAGAIVALDIKTGKVLAMASYPSYDPNIFTNGLTKAQYDSLQPENPNDPLSPKPLFNSATMTAVQPGSIFKMVSALAGLENGLDPYYSIQDKGYIDLGGGAVYGNWLWNQSRQTQGYENVITALKDSNNYYFYCISVGYNFATDQKIPMGDMKKGKAILDMARKFKLDQKTGIEIYEVAGTVPDPKVKYEQKKALLKDDITEKMKDKFNDITPSSNEAEYKKRVDTIISWIDENPSRAEIISRLSNLKVKSSKLEEIADLLKYTYFMHADWTTGDIFNMAIGQGEHQYTPIQIARYISAIANGGYLNTVSVVDKLVNKQTGEDTFIENERLRVELSNYGNLEYIKQGMIDVTDEGTAKDIFSKFPIRVAAKTGTAETQGKIPTKDEVNYYLSHLDYYNVDRSEVLKLAGKIKSESKYKYKEEYYIKSAILQLNPRLKLDNLDTFKETYSDYSWFVAYAPYDNPQIAVVTLLFQGGSGGHAGPATRDVIAQYMGIYDGEVKLHDEKDDLKIKVEQTEENKDKITTYTLPTQQTYVQELYSQPKVENKPSQEVAIPKKEEPKIEPKVEQKSSENKAPVENEQQQEQPASYEDEGVIFDESNTP</sequence>
<dbReference type="GO" id="GO:0009252">
    <property type="term" value="P:peptidoglycan biosynthetic process"/>
    <property type="evidence" value="ECO:0007669"/>
    <property type="project" value="UniProtKB-KW"/>
</dbReference>
<evidence type="ECO:0000256" key="7">
    <source>
        <dbReference type="ARBA" id="ARBA00022984"/>
    </source>
</evidence>
<dbReference type="GO" id="GO:0071972">
    <property type="term" value="F:peptidoglycan L,D-transpeptidase activity"/>
    <property type="evidence" value="ECO:0007669"/>
    <property type="project" value="TreeGrafter"/>
</dbReference>
<evidence type="ECO:0000256" key="12">
    <source>
        <dbReference type="SAM" id="Phobius"/>
    </source>
</evidence>
<dbReference type="AlphaFoldDB" id="G9WXU9"/>
<keyword evidence="6" id="KW-0133">Cell shape</keyword>
<dbReference type="Gene3D" id="3.40.710.10">
    <property type="entry name" value="DD-peptidase/beta-lactamase superfamily"/>
    <property type="match status" value="2"/>
</dbReference>
<dbReference type="SUPFAM" id="SSF56601">
    <property type="entry name" value="beta-lactamase/transpeptidase-like"/>
    <property type="match status" value="1"/>
</dbReference>
<reference evidence="15 16" key="1">
    <citation type="submission" date="2011-08" db="EMBL/GenBank/DDBJ databases">
        <title>The Genome Sequence of Eubacteriaceae bacterium ACC19a.</title>
        <authorList>
            <consortium name="The Broad Institute Genome Sequencing Platform"/>
            <person name="Earl A."/>
            <person name="Ward D."/>
            <person name="Feldgarden M."/>
            <person name="Gevers D."/>
            <person name="Sizova M."/>
            <person name="Hazen A."/>
            <person name="Epstein S."/>
            <person name="Young S.K."/>
            <person name="Zeng Q."/>
            <person name="Gargeya S."/>
            <person name="Fitzgerald M."/>
            <person name="Haas B."/>
            <person name="Abouelleil A."/>
            <person name="Alvarado L."/>
            <person name="Arachchi H.M."/>
            <person name="Berlin A."/>
            <person name="Brown A."/>
            <person name="Chapman S.B."/>
            <person name="Chen Z."/>
            <person name="Dunbar C."/>
            <person name="Freedman E."/>
            <person name="Gearin G."/>
            <person name="Gellesch M."/>
            <person name="Goldberg J."/>
            <person name="Griggs A."/>
            <person name="Gujja S."/>
            <person name="Heiman D."/>
            <person name="Howarth C."/>
            <person name="Larson L."/>
            <person name="Lui A."/>
            <person name="MacDonald P.J.P."/>
            <person name="Montmayeur A."/>
            <person name="Murphy C."/>
            <person name="Neiman D."/>
            <person name="Pearson M."/>
            <person name="Priest M."/>
            <person name="Roberts A."/>
            <person name="Saif S."/>
            <person name="Shea T."/>
            <person name="Shenoy N."/>
            <person name="Sisk P."/>
            <person name="Stolte C."/>
            <person name="Sykes S."/>
            <person name="Wortman J."/>
            <person name="Nusbaum C."/>
            <person name="Birren B."/>
        </authorList>
    </citation>
    <scope>NUCLEOTIDE SEQUENCE [LARGE SCALE GENOMIC DNA]</scope>
    <source>
        <strain evidence="15 16">ACC19a</strain>
    </source>
</reference>
<feature type="transmembrane region" description="Helical" evidence="12">
    <location>
        <begin position="12"/>
        <end position="30"/>
    </location>
</feature>
<dbReference type="Proteomes" id="UP000006437">
    <property type="component" value="Unassembled WGS sequence"/>
</dbReference>
<feature type="compositionally biased region" description="Basic and acidic residues" evidence="11">
    <location>
        <begin position="971"/>
        <end position="1004"/>
    </location>
</feature>
<dbReference type="InterPro" id="IPR036138">
    <property type="entry name" value="PBP_dimer_sf"/>
</dbReference>
<evidence type="ECO:0000256" key="9">
    <source>
        <dbReference type="ARBA" id="ARBA00023136"/>
    </source>
</evidence>
<dbReference type="PANTHER" id="PTHR30627">
    <property type="entry name" value="PEPTIDOGLYCAN D,D-TRANSPEPTIDASE"/>
    <property type="match status" value="1"/>
</dbReference>
<keyword evidence="7" id="KW-0573">Peptidoglycan synthesis</keyword>
<evidence type="ECO:0000259" key="13">
    <source>
        <dbReference type="Pfam" id="PF00905"/>
    </source>
</evidence>
<dbReference type="InterPro" id="IPR050515">
    <property type="entry name" value="Beta-lactam/transpept"/>
</dbReference>
<evidence type="ECO:0000313" key="15">
    <source>
        <dbReference type="EMBL" id="EHL16946.1"/>
    </source>
</evidence>
<dbReference type="EMBL" id="AFZE01000001">
    <property type="protein sequence ID" value="EHL16946.1"/>
    <property type="molecule type" value="Genomic_DNA"/>
</dbReference>
<dbReference type="PATRIC" id="fig|796937.3.peg.194"/>
<dbReference type="InterPro" id="IPR005311">
    <property type="entry name" value="PBP_dimer"/>
</dbReference>
<dbReference type="SUPFAM" id="SSF56519">
    <property type="entry name" value="Penicillin binding protein dimerisation domain"/>
    <property type="match status" value="1"/>
</dbReference>
<evidence type="ECO:0000259" key="14">
    <source>
        <dbReference type="Pfam" id="PF03717"/>
    </source>
</evidence>
<dbReference type="GO" id="GO:0005886">
    <property type="term" value="C:plasma membrane"/>
    <property type="evidence" value="ECO:0007669"/>
    <property type="project" value="UniProtKB-SubCell"/>
</dbReference>
<dbReference type="GO" id="GO:0008658">
    <property type="term" value="F:penicillin binding"/>
    <property type="evidence" value="ECO:0007669"/>
    <property type="project" value="InterPro"/>
</dbReference>
<evidence type="ECO:0000256" key="5">
    <source>
        <dbReference type="ARBA" id="ARBA00022692"/>
    </source>
</evidence>
<dbReference type="Pfam" id="PF00905">
    <property type="entry name" value="Transpeptidase"/>
    <property type="match status" value="1"/>
</dbReference>
<comment type="caution">
    <text evidence="15">The sequence shown here is derived from an EMBL/GenBank/DDBJ whole genome shotgun (WGS) entry which is preliminary data.</text>
</comment>
<keyword evidence="8 12" id="KW-1133">Transmembrane helix</keyword>
<keyword evidence="4" id="KW-1003">Cell membrane</keyword>
<dbReference type="InterPro" id="IPR001460">
    <property type="entry name" value="PCN-bd_Tpept"/>
</dbReference>
<dbReference type="PANTHER" id="PTHR30627:SF2">
    <property type="entry name" value="PEPTIDOGLYCAN D,D-TRANSPEPTIDASE MRDA"/>
    <property type="match status" value="1"/>
</dbReference>
<comment type="similarity">
    <text evidence="3">Belongs to the transpeptidase family.</text>
</comment>
<feature type="region of interest" description="Disordered" evidence="11">
    <location>
        <begin position="969"/>
        <end position="1029"/>
    </location>
</feature>
<comment type="subcellular location">
    <subcellularLocation>
        <location evidence="2">Cell membrane</location>
    </subcellularLocation>
    <subcellularLocation>
        <location evidence="1">Membrane</location>
        <topology evidence="1">Single-pass membrane protein</topology>
    </subcellularLocation>
</comment>
<evidence type="ECO:0000256" key="10">
    <source>
        <dbReference type="ARBA" id="ARBA00023316"/>
    </source>
</evidence>
<dbReference type="GO" id="GO:0008360">
    <property type="term" value="P:regulation of cell shape"/>
    <property type="evidence" value="ECO:0007669"/>
    <property type="project" value="UniProtKB-KW"/>
</dbReference>